<organism evidence="1 2">
    <name type="scientific">Streptomyces roseicoloratus</name>
    <dbReference type="NCBI Taxonomy" id="2508722"/>
    <lineage>
        <taxon>Bacteria</taxon>
        <taxon>Bacillati</taxon>
        <taxon>Actinomycetota</taxon>
        <taxon>Actinomycetes</taxon>
        <taxon>Kitasatosporales</taxon>
        <taxon>Streptomycetaceae</taxon>
        <taxon>Streptomyces</taxon>
    </lineage>
</organism>
<proteinExistence type="predicted"/>
<protein>
    <submittedName>
        <fullName evidence="1">Uncharacterized protein</fullName>
    </submittedName>
</protein>
<name>A0ABY9RTV7_9ACTN</name>
<evidence type="ECO:0000313" key="2">
    <source>
        <dbReference type="Proteomes" id="UP001250858"/>
    </source>
</evidence>
<dbReference type="Proteomes" id="UP001250858">
    <property type="component" value="Chromosome"/>
</dbReference>
<dbReference type="RefSeq" id="WP_309547978.1">
    <property type="nucleotide sequence ID" value="NZ_CP133762.1"/>
</dbReference>
<keyword evidence="2" id="KW-1185">Reference proteome</keyword>
<gene>
    <name evidence="1" type="ORF">RGF97_05190</name>
</gene>
<reference evidence="1 2" key="1">
    <citation type="submission" date="2023-09" db="EMBL/GenBank/DDBJ databases">
        <title>Complete genome of Streptomyces roseicoloratus T14.</title>
        <authorList>
            <person name="Bashizi T."/>
            <person name="Kim M.-J."/>
            <person name="Lee G."/>
            <person name="Tagele S.B."/>
            <person name="Shin J.-H."/>
        </authorList>
    </citation>
    <scope>NUCLEOTIDE SEQUENCE [LARGE SCALE GENOMIC DNA]</scope>
    <source>
        <strain evidence="1 2">T14</strain>
    </source>
</reference>
<dbReference type="EMBL" id="CP133762">
    <property type="protein sequence ID" value="WMX44370.1"/>
    <property type="molecule type" value="Genomic_DNA"/>
</dbReference>
<accession>A0ABY9RTV7</accession>
<evidence type="ECO:0000313" key="1">
    <source>
        <dbReference type="EMBL" id="WMX44370.1"/>
    </source>
</evidence>
<sequence length="174" mass="18257">MPTWTRRGDEGQLRIHEVEENGPGRPLCVVRRVGGVVRRGDRLDGGHPTVDRIEAYPRADPYPYPYPYPDSVDGVASARVLLSGPGVSGLRRATLVVGTAGPRVRLRRSARDPAGRGLGSSGRPGAVSFAVTYRRSPAPGCGQLDVVRDGLYACAVCGATLPAGGNAAVENAAE</sequence>